<name>A0A016SG03_9BILA</name>
<feature type="compositionally biased region" description="Polar residues" evidence="1">
    <location>
        <begin position="453"/>
        <end position="462"/>
    </location>
</feature>
<dbReference type="OrthoDB" id="5855948at2759"/>
<feature type="compositionally biased region" description="Basic and acidic residues" evidence="1">
    <location>
        <begin position="345"/>
        <end position="361"/>
    </location>
</feature>
<feature type="compositionally biased region" description="Polar residues" evidence="1">
    <location>
        <begin position="498"/>
        <end position="514"/>
    </location>
</feature>
<feature type="region of interest" description="Disordered" evidence="1">
    <location>
        <begin position="234"/>
        <end position="270"/>
    </location>
</feature>
<feature type="compositionally biased region" description="Low complexity" evidence="1">
    <location>
        <begin position="243"/>
        <end position="257"/>
    </location>
</feature>
<proteinExistence type="predicted"/>
<feature type="compositionally biased region" description="Basic and acidic residues" evidence="1">
    <location>
        <begin position="439"/>
        <end position="449"/>
    </location>
</feature>
<protein>
    <submittedName>
        <fullName evidence="2">Uncharacterized protein</fullName>
    </submittedName>
</protein>
<dbReference type="Proteomes" id="UP000024635">
    <property type="component" value="Unassembled WGS sequence"/>
</dbReference>
<reference evidence="3" key="1">
    <citation type="journal article" date="2015" name="Nat. Genet.">
        <title>The genome and transcriptome of the zoonotic hookworm Ancylostoma ceylanicum identify infection-specific gene families.</title>
        <authorList>
            <person name="Schwarz E.M."/>
            <person name="Hu Y."/>
            <person name="Antoshechkin I."/>
            <person name="Miller M.M."/>
            <person name="Sternberg P.W."/>
            <person name="Aroian R.V."/>
        </authorList>
    </citation>
    <scope>NUCLEOTIDE SEQUENCE</scope>
    <source>
        <strain evidence="3">HY135</strain>
    </source>
</reference>
<feature type="region of interest" description="Disordered" evidence="1">
    <location>
        <begin position="394"/>
        <end position="544"/>
    </location>
</feature>
<keyword evidence="3" id="KW-1185">Reference proteome</keyword>
<evidence type="ECO:0000313" key="3">
    <source>
        <dbReference type="Proteomes" id="UP000024635"/>
    </source>
</evidence>
<feature type="compositionally biased region" description="Polar residues" evidence="1">
    <location>
        <begin position="362"/>
        <end position="376"/>
    </location>
</feature>
<accession>A0A016SG03</accession>
<comment type="caution">
    <text evidence="2">The sequence shown here is derived from an EMBL/GenBank/DDBJ whole genome shotgun (WGS) entry which is preliminary data.</text>
</comment>
<feature type="region of interest" description="Disordered" evidence="1">
    <location>
        <begin position="654"/>
        <end position="674"/>
    </location>
</feature>
<organism evidence="2 3">
    <name type="scientific">Ancylostoma ceylanicum</name>
    <dbReference type="NCBI Taxonomy" id="53326"/>
    <lineage>
        <taxon>Eukaryota</taxon>
        <taxon>Metazoa</taxon>
        <taxon>Ecdysozoa</taxon>
        <taxon>Nematoda</taxon>
        <taxon>Chromadorea</taxon>
        <taxon>Rhabditida</taxon>
        <taxon>Rhabditina</taxon>
        <taxon>Rhabditomorpha</taxon>
        <taxon>Strongyloidea</taxon>
        <taxon>Ancylostomatidae</taxon>
        <taxon>Ancylostomatinae</taxon>
        <taxon>Ancylostoma</taxon>
    </lineage>
</organism>
<evidence type="ECO:0000256" key="1">
    <source>
        <dbReference type="SAM" id="MobiDB-lite"/>
    </source>
</evidence>
<gene>
    <name evidence="2" type="primary">Acey_s0231.g3021</name>
    <name evidence="2" type="ORF">Y032_0231g3021</name>
</gene>
<dbReference type="EMBL" id="JARK01001567">
    <property type="protein sequence ID" value="EYB89520.1"/>
    <property type="molecule type" value="Genomic_DNA"/>
</dbReference>
<evidence type="ECO:0000313" key="2">
    <source>
        <dbReference type="EMBL" id="EYB89520.1"/>
    </source>
</evidence>
<dbReference type="AlphaFoldDB" id="A0A016SG03"/>
<feature type="region of interest" description="Disordered" evidence="1">
    <location>
        <begin position="337"/>
        <end position="382"/>
    </location>
</feature>
<sequence>MAGATPKVERTTSFGILSFNLTLGGHSGTRISTSPKSRLVACVAAADSVLSILNSIPGARVQYHVRCLMRVHQTICLVLLCLAVHPVNAEPTSGRLSGPPAPPNIVQNRGTRAIGNSKAETAKSKEPSAGKPVDPAFMKTLNEVLMKFLRDVATVVKESPVDAEKIQEADVSRILANSLAASIPNGSRYRIPPQRRLPPKVPANHIVPLETASSLGGGVHRGVEQSLSYWNNGTKNIGESSDSKATTTLTSEGTSKSSSDESLPKSLKRLPIQKMTKYGLDKLKRHRVPFKSIQKIELEPARSPPSKLRHSVQKLNRGITRIFRERSRLHSIAWRHRANATDSSDNSRKIPENGFSRKEKAQQNLSTQEQKTSKSLSGRADVIVRKHTAADLTETISRPATSEKKTLPIEKLSAPAGIAPTQKNPTAPQDVSPKSKVKPKQEPRTDSLRTKQRLPTGTGSKASQRHSGLKYRAAARPTHSISKWHPAHNGPQAHPAQQRHSSLHYSNTVQSRPSPSDWRHRSTQNRFPSPPAQPTSHKKELGPSPQLQLRFANESLQSRSGREEVLNDMVFDLFTKLGVQSFAMKTIEGTLRGVADPKQTHFIPLQFVQPSSQRQSNPYAVNLRAPYNSSPQSEHNDVRVAARGALQSAATVNRTTMNRTTVRDRSGSPSPIFFRNNAGKAIPWKRTAGVTRKELRRSRMKTHRR</sequence>